<keyword evidence="7" id="KW-1185">Reference proteome</keyword>
<feature type="transmembrane region" description="Helical" evidence="5">
    <location>
        <begin position="206"/>
        <end position="229"/>
    </location>
</feature>
<evidence type="ECO:0000256" key="3">
    <source>
        <dbReference type="ARBA" id="ARBA00022989"/>
    </source>
</evidence>
<comment type="subcellular location">
    <subcellularLocation>
        <location evidence="1">Membrane</location>
        <topology evidence="1">Multi-pass membrane protein</topology>
    </subcellularLocation>
</comment>
<feature type="transmembrane region" description="Helical" evidence="5">
    <location>
        <begin position="6"/>
        <end position="26"/>
    </location>
</feature>
<feature type="transmembrane region" description="Helical" evidence="5">
    <location>
        <begin position="144"/>
        <end position="164"/>
    </location>
</feature>
<evidence type="ECO:0000313" key="6">
    <source>
        <dbReference type="EMBL" id="SET33453.1"/>
    </source>
</evidence>
<keyword evidence="4 5" id="KW-0472">Membrane</keyword>
<evidence type="ECO:0000256" key="1">
    <source>
        <dbReference type="ARBA" id="ARBA00004141"/>
    </source>
</evidence>
<dbReference type="Pfam" id="PF04172">
    <property type="entry name" value="LrgB"/>
    <property type="match status" value="1"/>
</dbReference>
<feature type="transmembrane region" description="Helical" evidence="5">
    <location>
        <begin position="38"/>
        <end position="56"/>
    </location>
</feature>
<dbReference type="eggNOG" id="COG1346">
    <property type="taxonomic scope" value="Bacteria"/>
</dbReference>
<feature type="transmembrane region" description="Helical" evidence="5">
    <location>
        <begin position="62"/>
        <end position="83"/>
    </location>
</feature>
<name>A0A1I0DM97_9FIRM</name>
<dbReference type="Proteomes" id="UP000199820">
    <property type="component" value="Unassembled WGS sequence"/>
</dbReference>
<feature type="transmembrane region" description="Helical" evidence="5">
    <location>
        <begin position="92"/>
        <end position="117"/>
    </location>
</feature>
<accession>A0A1I0DM97</accession>
<evidence type="ECO:0000256" key="2">
    <source>
        <dbReference type="ARBA" id="ARBA00022692"/>
    </source>
</evidence>
<sequence length="230" mass="24146">MNDLIASSATFGVVLSLIAYGFGVLVKFHFHKNWLNPLLISVVITMSVLSVTGISYDNYYKSAAYLSYLLTPATVALAIPLYVQLERLKENVVAILCGLVAGAVTSMGCILALAAVFKLSHEEYVTLLPKSITTAIGMGVTAELGGYVTITVAVIVITGILGNVSCDFVCKMFHIVEPIAKGLAIGASSHAIGTSRAMQIGELEGAMSSLAIVVSGILTVIGASFFAMLY</sequence>
<evidence type="ECO:0000256" key="4">
    <source>
        <dbReference type="ARBA" id="ARBA00023136"/>
    </source>
</evidence>
<evidence type="ECO:0000313" key="7">
    <source>
        <dbReference type="Proteomes" id="UP000199820"/>
    </source>
</evidence>
<keyword evidence="3 5" id="KW-1133">Transmembrane helix</keyword>
<dbReference type="OrthoDB" id="9811701at2"/>
<dbReference type="InterPro" id="IPR007300">
    <property type="entry name" value="CidB/LrgB"/>
</dbReference>
<protein>
    <submittedName>
        <fullName evidence="6">TIGR00659 family protein</fullName>
    </submittedName>
</protein>
<dbReference type="RefSeq" id="WP_074649148.1">
    <property type="nucleotide sequence ID" value="NZ_FOIL01000013.1"/>
</dbReference>
<reference evidence="6 7" key="1">
    <citation type="submission" date="2016-10" db="EMBL/GenBank/DDBJ databases">
        <authorList>
            <person name="de Groot N.N."/>
        </authorList>
    </citation>
    <scope>NUCLEOTIDE SEQUENCE [LARGE SCALE GENOMIC DNA]</scope>
    <source>
        <strain evidence="6 7">KH1P1</strain>
    </source>
</reference>
<organism evidence="6 7">
    <name type="scientific">[Clostridium] aminophilum</name>
    <dbReference type="NCBI Taxonomy" id="1526"/>
    <lineage>
        <taxon>Bacteria</taxon>
        <taxon>Bacillati</taxon>
        <taxon>Bacillota</taxon>
        <taxon>Clostridia</taxon>
        <taxon>Lachnospirales</taxon>
        <taxon>Lachnospiraceae</taxon>
    </lineage>
</organism>
<proteinExistence type="predicted"/>
<dbReference type="STRING" id="1526.SAMN02910262_01672"/>
<keyword evidence="2 5" id="KW-0812">Transmembrane</keyword>
<dbReference type="PANTHER" id="PTHR30249">
    <property type="entry name" value="PUTATIVE SEROTONIN TRANSPORTER"/>
    <property type="match status" value="1"/>
</dbReference>
<dbReference type="AlphaFoldDB" id="A0A1I0DM97"/>
<dbReference type="PANTHER" id="PTHR30249:SF0">
    <property type="entry name" value="PLASTIDAL GLYCOLATE_GLYCERATE TRANSLOCATOR 1, CHLOROPLASTIC"/>
    <property type="match status" value="1"/>
</dbReference>
<evidence type="ECO:0000256" key="5">
    <source>
        <dbReference type="SAM" id="Phobius"/>
    </source>
</evidence>
<gene>
    <name evidence="6" type="ORF">SAMN04487771_101322</name>
</gene>
<dbReference type="GO" id="GO:0016020">
    <property type="term" value="C:membrane"/>
    <property type="evidence" value="ECO:0007669"/>
    <property type="project" value="UniProtKB-SubCell"/>
</dbReference>
<dbReference type="EMBL" id="FOIL01000013">
    <property type="protein sequence ID" value="SET33453.1"/>
    <property type="molecule type" value="Genomic_DNA"/>
</dbReference>